<dbReference type="EMBL" id="VSRL01000071">
    <property type="protein sequence ID" value="NKE59016.1"/>
    <property type="molecule type" value="Genomic_DNA"/>
</dbReference>
<accession>A0ABX1FJ54</accession>
<reference evidence="1 2" key="1">
    <citation type="submission" date="2019-08" db="EMBL/GenBank/DDBJ databases">
        <title>Lentzea from Indian Himalayas.</title>
        <authorList>
            <person name="Mandal S."/>
            <person name="Mallick Gupta A."/>
            <person name="Maiti P.K."/>
            <person name="Sarkar J."/>
            <person name="Mandal S."/>
        </authorList>
    </citation>
    <scope>NUCLEOTIDE SEQUENCE [LARGE SCALE GENOMIC DNA]</scope>
    <source>
        <strain evidence="1 2">PSKA42</strain>
    </source>
</reference>
<evidence type="ECO:0000313" key="1">
    <source>
        <dbReference type="EMBL" id="NKE59016.1"/>
    </source>
</evidence>
<proteinExistence type="predicted"/>
<name>A0ABX1FJ54_9PSEU</name>
<organism evidence="1 2">
    <name type="scientific">Lentzea indica</name>
    <dbReference type="NCBI Taxonomy" id="2604800"/>
    <lineage>
        <taxon>Bacteria</taxon>
        <taxon>Bacillati</taxon>
        <taxon>Actinomycetota</taxon>
        <taxon>Actinomycetes</taxon>
        <taxon>Pseudonocardiales</taxon>
        <taxon>Pseudonocardiaceae</taxon>
        <taxon>Lentzea</taxon>
    </lineage>
</organism>
<evidence type="ECO:0008006" key="3">
    <source>
        <dbReference type="Google" id="ProtNLM"/>
    </source>
</evidence>
<sequence>MDEDRRRHLSVVRHGEPPSAPGKACLVLDDGEWWQGTVIWEAARREDGLWWGTVTYRKDGQVITEARSQHDLRAR</sequence>
<keyword evidence="2" id="KW-1185">Reference proteome</keyword>
<dbReference type="RefSeq" id="WP_167975675.1">
    <property type="nucleotide sequence ID" value="NZ_VSRL01000071.1"/>
</dbReference>
<gene>
    <name evidence="1" type="ORF">FXN61_20260</name>
</gene>
<protein>
    <recommendedName>
        <fullName evidence="3">Agenet domain-containing protein</fullName>
    </recommendedName>
</protein>
<comment type="caution">
    <text evidence="1">The sequence shown here is derived from an EMBL/GenBank/DDBJ whole genome shotgun (WGS) entry which is preliminary data.</text>
</comment>
<dbReference type="Proteomes" id="UP001515943">
    <property type="component" value="Unassembled WGS sequence"/>
</dbReference>
<evidence type="ECO:0000313" key="2">
    <source>
        <dbReference type="Proteomes" id="UP001515943"/>
    </source>
</evidence>